<evidence type="ECO:0000259" key="3">
    <source>
        <dbReference type="Pfam" id="PF02826"/>
    </source>
</evidence>
<comment type="caution">
    <text evidence="4">The sequence shown here is derived from an EMBL/GenBank/DDBJ whole genome shotgun (WGS) entry which is preliminary data.</text>
</comment>
<evidence type="ECO:0000256" key="2">
    <source>
        <dbReference type="ARBA" id="ARBA00023027"/>
    </source>
</evidence>
<dbReference type="PANTHER" id="PTHR43333">
    <property type="entry name" value="2-HACID_DH_C DOMAIN-CONTAINING PROTEIN"/>
    <property type="match status" value="1"/>
</dbReference>
<reference evidence="4" key="1">
    <citation type="submission" date="2022-03" db="EMBL/GenBank/DDBJ databases">
        <title>De novo assembled genomes of Belliella spp. (Cyclobacteriaceae) strains.</title>
        <authorList>
            <person name="Szabo A."/>
            <person name="Korponai K."/>
            <person name="Felfoldi T."/>
        </authorList>
    </citation>
    <scope>NUCLEOTIDE SEQUENCE</scope>
    <source>
        <strain evidence="4">DSM 107340</strain>
    </source>
</reference>
<evidence type="ECO:0000313" key="4">
    <source>
        <dbReference type="EMBL" id="MCH7399450.1"/>
    </source>
</evidence>
<evidence type="ECO:0000256" key="1">
    <source>
        <dbReference type="ARBA" id="ARBA00023002"/>
    </source>
</evidence>
<keyword evidence="2" id="KW-0520">NAD</keyword>
<proteinExistence type="predicted"/>
<dbReference type="InterPro" id="IPR036291">
    <property type="entry name" value="NAD(P)-bd_dom_sf"/>
</dbReference>
<protein>
    <submittedName>
        <fullName evidence="4">Glyoxylate/hydroxypyruvate reductase A</fullName>
    </submittedName>
</protein>
<accession>A0ABS9USR4</accession>
<dbReference type="RefSeq" id="WP_241275948.1">
    <property type="nucleotide sequence ID" value="NZ_JAKZGS010000016.1"/>
</dbReference>
<dbReference type="CDD" id="cd12164">
    <property type="entry name" value="GDH_like_2"/>
    <property type="match status" value="1"/>
</dbReference>
<dbReference type="Pfam" id="PF02826">
    <property type="entry name" value="2-Hacid_dh_C"/>
    <property type="match status" value="1"/>
</dbReference>
<evidence type="ECO:0000313" key="5">
    <source>
        <dbReference type="Proteomes" id="UP001165488"/>
    </source>
</evidence>
<keyword evidence="5" id="KW-1185">Reference proteome</keyword>
<dbReference type="Gene3D" id="3.40.50.720">
    <property type="entry name" value="NAD(P)-binding Rossmann-like Domain"/>
    <property type="match status" value="2"/>
</dbReference>
<keyword evidence="1" id="KW-0560">Oxidoreductase</keyword>
<organism evidence="4 5">
    <name type="scientific">Belliella calami</name>
    <dbReference type="NCBI Taxonomy" id="2923436"/>
    <lineage>
        <taxon>Bacteria</taxon>
        <taxon>Pseudomonadati</taxon>
        <taxon>Bacteroidota</taxon>
        <taxon>Cytophagia</taxon>
        <taxon>Cytophagales</taxon>
        <taxon>Cyclobacteriaceae</taxon>
        <taxon>Belliella</taxon>
    </lineage>
</organism>
<feature type="domain" description="D-isomer specific 2-hydroxyacid dehydrogenase NAD-binding" evidence="3">
    <location>
        <begin position="102"/>
        <end position="271"/>
    </location>
</feature>
<sequence>MGIAIISPNRNPSVWVQNIKKIDDSIDIQVYPNIPRKDDVDLVILWQHPKGILREFKNLKLICSMGAGVDHILSDDTIDPKLPITRIVDEKLTFSMTNYCVMGVLNFHRQMKRFSVQQSNKNWDMSNPEIDVHVGVLGVGELGGDVIKKLQSLNIKVSGYGNSPKIGLDYPYFFGDELELLLKKVNLIICLLPLTADTENFLNKDFFRKCSEGTYIINVARGKHLVEEDLLEAIREGHISGALLDVFRTEPLPTDHPFWNEEKISITPHIASVTNPDAAAPQIVENYNRLLNNKFLKNSIDRIKGY</sequence>
<dbReference type="SUPFAM" id="SSF52283">
    <property type="entry name" value="Formate/glycerate dehydrogenase catalytic domain-like"/>
    <property type="match status" value="1"/>
</dbReference>
<dbReference type="EMBL" id="JAKZGS010000016">
    <property type="protein sequence ID" value="MCH7399450.1"/>
    <property type="molecule type" value="Genomic_DNA"/>
</dbReference>
<dbReference type="InterPro" id="IPR006140">
    <property type="entry name" value="D-isomer_DH_NAD-bd"/>
</dbReference>
<name>A0ABS9USR4_9BACT</name>
<dbReference type="SUPFAM" id="SSF51735">
    <property type="entry name" value="NAD(P)-binding Rossmann-fold domains"/>
    <property type="match status" value="1"/>
</dbReference>
<gene>
    <name evidence="4" type="ORF">MM236_15715</name>
</gene>
<dbReference type="PANTHER" id="PTHR43333:SF1">
    <property type="entry name" value="D-ISOMER SPECIFIC 2-HYDROXYACID DEHYDROGENASE NAD-BINDING DOMAIN-CONTAINING PROTEIN"/>
    <property type="match status" value="1"/>
</dbReference>
<dbReference type="Proteomes" id="UP001165488">
    <property type="component" value="Unassembled WGS sequence"/>
</dbReference>